<organism evidence="1">
    <name type="scientific">Arabidopsis thaliana</name>
    <name type="common">Mouse-ear cress</name>
    <dbReference type="NCBI Taxonomy" id="3702"/>
    <lineage>
        <taxon>Eukaryota</taxon>
        <taxon>Viridiplantae</taxon>
        <taxon>Streptophyta</taxon>
        <taxon>Embryophyta</taxon>
        <taxon>Tracheophyta</taxon>
        <taxon>Spermatophyta</taxon>
        <taxon>Magnoliopsida</taxon>
        <taxon>eudicotyledons</taxon>
        <taxon>Gunneridae</taxon>
        <taxon>Pentapetalae</taxon>
        <taxon>rosids</taxon>
        <taxon>malvids</taxon>
        <taxon>Brassicales</taxon>
        <taxon>Brassicaceae</taxon>
        <taxon>Camelineae</taxon>
        <taxon>Arabidopsis</taxon>
    </lineage>
</organism>
<accession>Q9SJY0</accession>
<proteinExistence type="predicted"/>
<reference evidence="1" key="3">
    <citation type="submission" date="2002-02" db="EMBL/GenBank/DDBJ databases">
        <authorList>
            <person name="Town C.D."/>
            <person name="Kaul S."/>
        </authorList>
    </citation>
    <scope>NUCLEOTIDE SEQUENCE</scope>
</reference>
<dbReference type="AlphaFoldDB" id="Q9SJY0"/>
<protein>
    <submittedName>
        <fullName evidence="1">Uncharacterized protein At2g22550</fullName>
    </submittedName>
</protein>
<evidence type="ECO:0000313" key="1">
    <source>
        <dbReference type="EMBL" id="AAD22347.1"/>
    </source>
</evidence>
<reference key="1">
    <citation type="journal article" date="1999" name="Nature">
        <title>Sequence and analysis of chromosome 2 of the plant Arabidopsis thaliana.</title>
        <authorList>
            <person name="Lin X."/>
            <person name="Kaul S."/>
            <person name="Rounsley S."/>
            <person name="Shea T.P."/>
            <person name="Benito M.I."/>
            <person name="Town C.D."/>
            <person name="Fujii C.Y."/>
            <person name="Mason T."/>
            <person name="Bowman C.L."/>
            <person name="Barnstead M."/>
            <person name="Feldblyum T.V."/>
            <person name="Buell C.R."/>
            <person name="Ketchum K.A."/>
            <person name="Lee J."/>
            <person name="Ronning C.M."/>
            <person name="Koo H.L."/>
            <person name="Moffat K.S."/>
            <person name="Cronin L.A."/>
            <person name="Shen M."/>
            <person name="Pai G."/>
            <person name="Van Aken S."/>
            <person name="Umayam L."/>
            <person name="Tallon L.J."/>
            <person name="Gill J.E."/>
            <person name="Adams M.D."/>
            <person name="Carrera A.J."/>
            <person name="Creasy T.H."/>
            <person name="Goodman H.M."/>
            <person name="Somerville C.R."/>
            <person name="Copenhaver G.P."/>
            <person name="Preuss D."/>
            <person name="Nierman W.C."/>
            <person name="White O."/>
            <person name="Eisen J.A."/>
            <person name="Salzberg S.L."/>
            <person name="Fraser C.M."/>
            <person name="Venter J.C."/>
        </authorList>
    </citation>
    <scope>NUCLEOTIDE SEQUENCE [LARGE SCALE GENOMIC DNA]</scope>
    <source>
        <strain>cv. Columbia</strain>
    </source>
</reference>
<dbReference type="EMBL" id="AC006592">
    <property type="protein sequence ID" value="AAD22347.1"/>
    <property type="molecule type" value="Genomic_DNA"/>
</dbReference>
<dbReference type="PIR" id="A84614">
    <property type="entry name" value="A84614"/>
</dbReference>
<sequence>MCMHTVVLNRRTLLCTRKDSRRSLLLTPETLPERLLTPRAPTLPLGSAYRMVVRDGTIQRS</sequence>
<name>Q9SJY0_ARATH</name>
<gene>
    <name evidence="1" type="ordered locus">At2g22550</name>
</gene>
<reference evidence="1" key="2">
    <citation type="submission" date="2000-03" db="EMBL/GenBank/DDBJ databases">
        <authorList>
            <person name="Lin X."/>
            <person name="Kaul S."/>
            <person name="Shea T.P."/>
            <person name="Fujii C.Y."/>
            <person name="Shen M."/>
            <person name="VanAken S.E."/>
            <person name="Barnstead M.E."/>
            <person name="Mason T.M."/>
            <person name="Bowman C.L."/>
            <person name="Ronning C.M."/>
            <person name="Benito M.-I."/>
            <person name="Carrera A.J."/>
            <person name="Creasy T.H."/>
            <person name="Buell C.R."/>
            <person name="Town C.D."/>
            <person name="Nierman W.C."/>
            <person name="Fraser C.M."/>
            <person name="Venter J.C."/>
        </authorList>
    </citation>
    <scope>NUCLEOTIDE SEQUENCE</scope>
</reference>